<sequence>MKIREEYRLNFHFFEPVSLVAMALTSKRTRRRLYQTKLWSTTICAKSTTACSPYIAFTNGMPKISVLGKVDSESPVITKLRLPLELVLATNVSMKRARNFWQKSANTSLRDDLEGQKRNGKIRDEFVDARALIGREYFPSFYGYVGYDHGHIEGYDCNYNV</sequence>
<evidence type="ECO:0000313" key="2">
    <source>
        <dbReference type="Proteomes" id="UP000325081"/>
    </source>
</evidence>
<accession>A0A5A7PT37</accession>
<name>A0A5A7PT37_STRAF</name>
<reference evidence="2" key="1">
    <citation type="journal article" date="2019" name="Curr. Biol.">
        <title>Genome Sequence of Striga asiatica Provides Insight into the Evolution of Plant Parasitism.</title>
        <authorList>
            <person name="Yoshida S."/>
            <person name="Kim S."/>
            <person name="Wafula E.K."/>
            <person name="Tanskanen J."/>
            <person name="Kim Y.M."/>
            <person name="Honaas L."/>
            <person name="Yang Z."/>
            <person name="Spallek T."/>
            <person name="Conn C.E."/>
            <person name="Ichihashi Y."/>
            <person name="Cheong K."/>
            <person name="Cui S."/>
            <person name="Der J.P."/>
            <person name="Gundlach H."/>
            <person name="Jiao Y."/>
            <person name="Hori C."/>
            <person name="Ishida J.K."/>
            <person name="Kasahara H."/>
            <person name="Kiba T."/>
            <person name="Kim M.S."/>
            <person name="Koo N."/>
            <person name="Laohavisit A."/>
            <person name="Lee Y.H."/>
            <person name="Lumba S."/>
            <person name="McCourt P."/>
            <person name="Mortimer J.C."/>
            <person name="Mutuku J.M."/>
            <person name="Nomura T."/>
            <person name="Sasaki-Sekimoto Y."/>
            <person name="Seto Y."/>
            <person name="Wang Y."/>
            <person name="Wakatake T."/>
            <person name="Sakakibara H."/>
            <person name="Demura T."/>
            <person name="Yamaguchi S."/>
            <person name="Yoneyama K."/>
            <person name="Manabe R.I."/>
            <person name="Nelson D.C."/>
            <person name="Schulman A.H."/>
            <person name="Timko M.P."/>
            <person name="dePamphilis C.W."/>
            <person name="Choi D."/>
            <person name="Shirasu K."/>
        </authorList>
    </citation>
    <scope>NUCLEOTIDE SEQUENCE [LARGE SCALE GENOMIC DNA]</scope>
    <source>
        <strain evidence="2">cv. UVA1</strain>
    </source>
</reference>
<comment type="caution">
    <text evidence="1">The sequence shown here is derived from an EMBL/GenBank/DDBJ whole genome shotgun (WGS) entry which is preliminary data.</text>
</comment>
<keyword evidence="2" id="KW-1185">Reference proteome</keyword>
<evidence type="ECO:0000313" key="1">
    <source>
        <dbReference type="EMBL" id="GER35801.1"/>
    </source>
</evidence>
<organism evidence="1 2">
    <name type="scientific">Striga asiatica</name>
    <name type="common">Asiatic witchweed</name>
    <name type="synonym">Buchnera asiatica</name>
    <dbReference type="NCBI Taxonomy" id="4170"/>
    <lineage>
        <taxon>Eukaryota</taxon>
        <taxon>Viridiplantae</taxon>
        <taxon>Streptophyta</taxon>
        <taxon>Embryophyta</taxon>
        <taxon>Tracheophyta</taxon>
        <taxon>Spermatophyta</taxon>
        <taxon>Magnoliopsida</taxon>
        <taxon>eudicotyledons</taxon>
        <taxon>Gunneridae</taxon>
        <taxon>Pentapetalae</taxon>
        <taxon>asterids</taxon>
        <taxon>lamiids</taxon>
        <taxon>Lamiales</taxon>
        <taxon>Orobanchaceae</taxon>
        <taxon>Buchnereae</taxon>
        <taxon>Striga</taxon>
    </lineage>
</organism>
<dbReference type="Proteomes" id="UP000325081">
    <property type="component" value="Unassembled WGS sequence"/>
</dbReference>
<gene>
    <name evidence="1" type="ORF">STAS_12103</name>
</gene>
<dbReference type="EMBL" id="BKCP01005017">
    <property type="protein sequence ID" value="GER35801.1"/>
    <property type="molecule type" value="Genomic_DNA"/>
</dbReference>
<protein>
    <submittedName>
        <fullName evidence="1">B-box type zinc finger family protein</fullName>
    </submittedName>
</protein>
<feature type="non-terminal residue" evidence="1">
    <location>
        <position position="161"/>
    </location>
</feature>
<dbReference type="AlphaFoldDB" id="A0A5A7PT37"/>
<proteinExistence type="predicted"/>